<dbReference type="Pfam" id="PF13564">
    <property type="entry name" value="DoxX_2"/>
    <property type="match status" value="1"/>
</dbReference>
<protein>
    <recommendedName>
        <fullName evidence="8">Integral membrane protein</fullName>
    </recommendedName>
</protein>
<name>I0H4Q5_ACTM4</name>
<dbReference type="Proteomes" id="UP000007882">
    <property type="component" value="Chromosome"/>
</dbReference>
<dbReference type="InterPro" id="IPR032808">
    <property type="entry name" value="DoxX"/>
</dbReference>
<evidence type="ECO:0000256" key="1">
    <source>
        <dbReference type="ARBA" id="ARBA00004141"/>
    </source>
</evidence>
<evidence type="ECO:0000256" key="4">
    <source>
        <dbReference type="ARBA" id="ARBA00023136"/>
    </source>
</evidence>
<dbReference type="eggNOG" id="ENOG5032TP9">
    <property type="taxonomic scope" value="Bacteria"/>
</dbReference>
<gene>
    <name evidence="6" type="ordered locus">AMIS_27720</name>
</gene>
<evidence type="ECO:0000256" key="5">
    <source>
        <dbReference type="SAM" id="Phobius"/>
    </source>
</evidence>
<sequence length="116" mass="11807">MYTAYLAVTVVTAALNLAAAAADFLCAAWVLDNLRRYGLPRSWIVPLGWAKAAGGVGLLAGLAVPVLGALAAVCLVGYFIGAVGVVARARCFSHLPAPGLFLLSAVAVLLLQRGAS</sequence>
<dbReference type="GO" id="GO:0016020">
    <property type="term" value="C:membrane"/>
    <property type="evidence" value="ECO:0007669"/>
    <property type="project" value="UniProtKB-SubCell"/>
</dbReference>
<feature type="transmembrane region" description="Helical" evidence="5">
    <location>
        <begin position="92"/>
        <end position="111"/>
    </location>
</feature>
<evidence type="ECO:0000313" key="6">
    <source>
        <dbReference type="EMBL" id="BAL87992.1"/>
    </source>
</evidence>
<comment type="subcellular location">
    <subcellularLocation>
        <location evidence="1">Membrane</location>
        <topology evidence="1">Multi-pass membrane protein</topology>
    </subcellularLocation>
</comment>
<reference evidence="6 7" key="1">
    <citation type="submission" date="2012-02" db="EMBL/GenBank/DDBJ databases">
        <title>Complete genome sequence of Actinoplanes missouriensis 431 (= NBRC 102363).</title>
        <authorList>
            <person name="Ohnishi Y."/>
            <person name="Ishikawa J."/>
            <person name="Sekine M."/>
            <person name="Hosoyama A."/>
            <person name="Harada T."/>
            <person name="Narita H."/>
            <person name="Hata T."/>
            <person name="Konno Y."/>
            <person name="Tutikane K."/>
            <person name="Fujita N."/>
            <person name="Horinouchi S."/>
            <person name="Hayakawa M."/>
        </authorList>
    </citation>
    <scope>NUCLEOTIDE SEQUENCE [LARGE SCALE GENOMIC DNA]</scope>
    <source>
        <strain evidence="7">ATCC 14538 / DSM 43046 / CBS 188.64 / JCM 3121 / NBRC 102363 / NCIMB 12654 / NRRL B-3342 / UNCC 431</strain>
    </source>
</reference>
<feature type="transmembrane region" description="Helical" evidence="5">
    <location>
        <begin position="6"/>
        <end position="31"/>
    </location>
</feature>
<evidence type="ECO:0000313" key="7">
    <source>
        <dbReference type="Proteomes" id="UP000007882"/>
    </source>
</evidence>
<dbReference type="AlphaFoldDB" id="I0H4Q5"/>
<keyword evidence="2 5" id="KW-0812">Transmembrane</keyword>
<feature type="transmembrane region" description="Helical" evidence="5">
    <location>
        <begin position="52"/>
        <end position="80"/>
    </location>
</feature>
<dbReference type="STRING" id="512565.AMIS_27720"/>
<keyword evidence="4 5" id="KW-0472">Membrane</keyword>
<dbReference type="PATRIC" id="fig|512565.3.peg.2775"/>
<proteinExistence type="predicted"/>
<keyword evidence="3 5" id="KW-1133">Transmembrane helix</keyword>
<keyword evidence="7" id="KW-1185">Reference proteome</keyword>
<evidence type="ECO:0000256" key="2">
    <source>
        <dbReference type="ARBA" id="ARBA00022692"/>
    </source>
</evidence>
<evidence type="ECO:0000256" key="3">
    <source>
        <dbReference type="ARBA" id="ARBA00022989"/>
    </source>
</evidence>
<accession>I0H4Q5</accession>
<dbReference type="KEGG" id="ams:AMIS_27720"/>
<organism evidence="6 7">
    <name type="scientific">Actinoplanes missouriensis (strain ATCC 14538 / DSM 43046 / CBS 188.64 / JCM 3121 / NBRC 102363 / NCIMB 12654 / NRRL B-3342 / UNCC 431)</name>
    <dbReference type="NCBI Taxonomy" id="512565"/>
    <lineage>
        <taxon>Bacteria</taxon>
        <taxon>Bacillati</taxon>
        <taxon>Actinomycetota</taxon>
        <taxon>Actinomycetes</taxon>
        <taxon>Micromonosporales</taxon>
        <taxon>Micromonosporaceae</taxon>
        <taxon>Actinoplanes</taxon>
    </lineage>
</organism>
<dbReference type="HOGENOM" id="CLU_126433_1_0_11"/>
<evidence type="ECO:0008006" key="8">
    <source>
        <dbReference type="Google" id="ProtNLM"/>
    </source>
</evidence>
<dbReference type="RefSeq" id="WP_014442887.1">
    <property type="nucleotide sequence ID" value="NC_017093.1"/>
</dbReference>
<dbReference type="EMBL" id="AP012319">
    <property type="protein sequence ID" value="BAL87992.1"/>
    <property type="molecule type" value="Genomic_DNA"/>
</dbReference>